<keyword evidence="2" id="KW-0472">Membrane</keyword>
<feature type="chain" id="PRO_5042275818" evidence="3">
    <location>
        <begin position="19"/>
        <end position="418"/>
    </location>
</feature>
<dbReference type="EMBL" id="JARKIF010000026">
    <property type="protein sequence ID" value="KAJ7614494.1"/>
    <property type="molecule type" value="Genomic_DNA"/>
</dbReference>
<feature type="transmembrane region" description="Helical" evidence="2">
    <location>
        <begin position="113"/>
        <end position="132"/>
    </location>
</feature>
<feature type="signal peptide" evidence="3">
    <location>
        <begin position="1"/>
        <end position="18"/>
    </location>
</feature>
<name>A0AAD7BA20_9AGAR</name>
<sequence>MSTIIIWATIFLWSKISAPPPSLSMSRPRVHETHARSLSVGTQDSGSSETLLGKPRDATPAETQSSTGQHSILSLPLHVALVAIQFLLLIAWHQEWEHRIVFSVDREPLVAQLVKGILTTFITLYSAVLVFVTQSLALRHDLHTKQLLTATHDNAVAWSGLGSAVVRLWQQRAIPASSMGVLSALTYLAGISVLHTAFPGVAAPQSLVVNQSVPISTQSLPTFDLSGVNETNRQGFLEAAGQYAAGSLPFFSFLSPSNTLGLHGATLYDVLEPNTGAGSVRVSATGFNISCGYIPGTAFNATALSLNVSGTEYGLGNSESGLISTVSLSYKTTGAATYIISPPFPSPAVFYTTIPVLDSNNDTAPWMNLNFSSIPTIQAFRCSLGLVEQTVLVDSQSRNFTSFASESPPIEKQTSTCF</sequence>
<keyword evidence="3" id="KW-0732">Signal</keyword>
<evidence type="ECO:0000256" key="2">
    <source>
        <dbReference type="SAM" id="Phobius"/>
    </source>
</evidence>
<keyword evidence="2" id="KW-0812">Transmembrane</keyword>
<evidence type="ECO:0000313" key="5">
    <source>
        <dbReference type="Proteomes" id="UP001221142"/>
    </source>
</evidence>
<dbReference type="Proteomes" id="UP001221142">
    <property type="component" value="Unassembled WGS sequence"/>
</dbReference>
<feature type="compositionally biased region" description="Polar residues" evidence="1">
    <location>
        <begin position="39"/>
        <end position="50"/>
    </location>
</feature>
<evidence type="ECO:0000256" key="1">
    <source>
        <dbReference type="SAM" id="MobiDB-lite"/>
    </source>
</evidence>
<protein>
    <submittedName>
        <fullName evidence="4">Uncharacterized protein</fullName>
    </submittedName>
</protein>
<feature type="region of interest" description="Disordered" evidence="1">
    <location>
        <begin position="34"/>
        <end position="65"/>
    </location>
</feature>
<keyword evidence="5" id="KW-1185">Reference proteome</keyword>
<keyword evidence="2" id="KW-1133">Transmembrane helix</keyword>
<dbReference type="AlphaFoldDB" id="A0AAD7BA20"/>
<organism evidence="4 5">
    <name type="scientific">Roridomyces roridus</name>
    <dbReference type="NCBI Taxonomy" id="1738132"/>
    <lineage>
        <taxon>Eukaryota</taxon>
        <taxon>Fungi</taxon>
        <taxon>Dikarya</taxon>
        <taxon>Basidiomycota</taxon>
        <taxon>Agaricomycotina</taxon>
        <taxon>Agaricomycetes</taxon>
        <taxon>Agaricomycetidae</taxon>
        <taxon>Agaricales</taxon>
        <taxon>Marasmiineae</taxon>
        <taxon>Mycenaceae</taxon>
        <taxon>Roridomyces</taxon>
    </lineage>
</organism>
<reference evidence="4" key="1">
    <citation type="submission" date="2023-03" db="EMBL/GenBank/DDBJ databases">
        <title>Massive genome expansion in bonnet fungi (Mycena s.s.) driven by repeated elements and novel gene families across ecological guilds.</title>
        <authorList>
            <consortium name="Lawrence Berkeley National Laboratory"/>
            <person name="Harder C.B."/>
            <person name="Miyauchi S."/>
            <person name="Viragh M."/>
            <person name="Kuo A."/>
            <person name="Thoen E."/>
            <person name="Andreopoulos B."/>
            <person name="Lu D."/>
            <person name="Skrede I."/>
            <person name="Drula E."/>
            <person name="Henrissat B."/>
            <person name="Morin E."/>
            <person name="Kohler A."/>
            <person name="Barry K."/>
            <person name="LaButti K."/>
            <person name="Morin E."/>
            <person name="Salamov A."/>
            <person name="Lipzen A."/>
            <person name="Mereny Z."/>
            <person name="Hegedus B."/>
            <person name="Baldrian P."/>
            <person name="Stursova M."/>
            <person name="Weitz H."/>
            <person name="Taylor A."/>
            <person name="Grigoriev I.V."/>
            <person name="Nagy L.G."/>
            <person name="Martin F."/>
            <person name="Kauserud H."/>
        </authorList>
    </citation>
    <scope>NUCLEOTIDE SEQUENCE</scope>
    <source>
        <strain evidence="4">9284</strain>
    </source>
</reference>
<gene>
    <name evidence="4" type="ORF">FB45DRAFT_1035968</name>
</gene>
<evidence type="ECO:0000313" key="4">
    <source>
        <dbReference type="EMBL" id="KAJ7614494.1"/>
    </source>
</evidence>
<proteinExistence type="predicted"/>
<feature type="transmembrane region" description="Helical" evidence="2">
    <location>
        <begin position="72"/>
        <end position="92"/>
    </location>
</feature>
<accession>A0AAD7BA20</accession>
<evidence type="ECO:0000256" key="3">
    <source>
        <dbReference type="SAM" id="SignalP"/>
    </source>
</evidence>
<comment type="caution">
    <text evidence="4">The sequence shown here is derived from an EMBL/GenBank/DDBJ whole genome shotgun (WGS) entry which is preliminary data.</text>
</comment>